<feature type="signal peptide" evidence="1">
    <location>
        <begin position="1"/>
        <end position="17"/>
    </location>
</feature>
<evidence type="ECO:0000313" key="2">
    <source>
        <dbReference type="EMBL" id="EUN21042.1"/>
    </source>
</evidence>
<sequence length="150" mass="17030">MVRVATILGTFLATATSRLVETISTTQLLSRDDGLEQYCHNHLLNGVQLKNGEELVVTMRLEDGLGCRIDWIYKMRWEDNVGAGPVDISHDKCVEEFEKFLSNTKCPDSQIKIIMPGKHSVGIENKSGATLWVETRQRKYDKNPIQCNYD</sequence>
<evidence type="ECO:0000313" key="3">
    <source>
        <dbReference type="Proteomes" id="UP000054337"/>
    </source>
</evidence>
<keyword evidence="1" id="KW-0732">Signal</keyword>
<evidence type="ECO:0008006" key="4">
    <source>
        <dbReference type="Google" id="ProtNLM"/>
    </source>
</evidence>
<name>W7EAF5_BIPV3</name>
<accession>W7EAF5</accession>
<keyword evidence="3" id="KW-1185">Reference proteome</keyword>
<evidence type="ECO:0000256" key="1">
    <source>
        <dbReference type="SAM" id="SignalP"/>
    </source>
</evidence>
<dbReference type="GeneID" id="26257419"/>
<dbReference type="AlphaFoldDB" id="W7EAF5"/>
<feature type="chain" id="PRO_5004893691" description="Ecp2 effector protein domain-containing protein" evidence="1">
    <location>
        <begin position="18"/>
        <end position="150"/>
    </location>
</feature>
<gene>
    <name evidence="2" type="ORF">COCVIDRAFT_42922</name>
</gene>
<dbReference type="HOGENOM" id="CLU_1563681_0_0_1"/>
<dbReference type="RefSeq" id="XP_014550616.1">
    <property type="nucleotide sequence ID" value="XM_014695130.1"/>
</dbReference>
<dbReference type="Proteomes" id="UP000054337">
    <property type="component" value="Unassembled WGS sequence"/>
</dbReference>
<organism evidence="2 3">
    <name type="scientific">Bipolaris victoriae (strain FI3)</name>
    <name type="common">Victoria blight of oats agent</name>
    <name type="synonym">Cochliobolus victoriae</name>
    <dbReference type="NCBI Taxonomy" id="930091"/>
    <lineage>
        <taxon>Eukaryota</taxon>
        <taxon>Fungi</taxon>
        <taxon>Dikarya</taxon>
        <taxon>Ascomycota</taxon>
        <taxon>Pezizomycotina</taxon>
        <taxon>Dothideomycetes</taxon>
        <taxon>Pleosporomycetidae</taxon>
        <taxon>Pleosporales</taxon>
        <taxon>Pleosporineae</taxon>
        <taxon>Pleosporaceae</taxon>
        <taxon>Bipolaris</taxon>
    </lineage>
</organism>
<dbReference type="OrthoDB" id="3675694at2759"/>
<protein>
    <recommendedName>
        <fullName evidence="4">Ecp2 effector protein domain-containing protein</fullName>
    </recommendedName>
</protein>
<reference evidence="2 3" key="1">
    <citation type="journal article" date="2013" name="PLoS Genet.">
        <title>Comparative genome structure, secondary metabolite, and effector coding capacity across Cochliobolus pathogens.</title>
        <authorList>
            <person name="Condon B.J."/>
            <person name="Leng Y."/>
            <person name="Wu D."/>
            <person name="Bushley K.E."/>
            <person name="Ohm R.A."/>
            <person name="Otillar R."/>
            <person name="Martin J."/>
            <person name="Schackwitz W."/>
            <person name="Grimwood J."/>
            <person name="MohdZainudin N."/>
            <person name="Xue C."/>
            <person name="Wang R."/>
            <person name="Manning V.A."/>
            <person name="Dhillon B."/>
            <person name="Tu Z.J."/>
            <person name="Steffenson B.J."/>
            <person name="Salamov A."/>
            <person name="Sun H."/>
            <person name="Lowry S."/>
            <person name="LaButti K."/>
            <person name="Han J."/>
            <person name="Copeland A."/>
            <person name="Lindquist E."/>
            <person name="Barry K."/>
            <person name="Schmutz J."/>
            <person name="Baker S.E."/>
            <person name="Ciuffetti L.M."/>
            <person name="Grigoriev I.V."/>
            <person name="Zhong S."/>
            <person name="Turgeon B.G."/>
        </authorList>
    </citation>
    <scope>NUCLEOTIDE SEQUENCE [LARGE SCALE GENOMIC DNA]</scope>
    <source>
        <strain evidence="2 3">FI3</strain>
    </source>
</reference>
<dbReference type="EMBL" id="KI968868">
    <property type="protein sequence ID" value="EUN21042.1"/>
    <property type="molecule type" value="Genomic_DNA"/>
</dbReference>
<proteinExistence type="predicted"/>